<sequence length="74" mass="7884">MTSSKTPPRLHHVATKPYIGFPPPAAILALSAPRQPPPTSDDEHEDNGADEEICGSWENTAIASKLSAQIPPRA</sequence>
<dbReference type="Proteomes" id="UP001303046">
    <property type="component" value="Unassembled WGS sequence"/>
</dbReference>
<proteinExistence type="predicted"/>
<accession>A0ABR1BYY9</accession>
<name>A0ABR1BYY9_NECAM</name>
<feature type="region of interest" description="Disordered" evidence="1">
    <location>
        <begin position="29"/>
        <end position="53"/>
    </location>
</feature>
<keyword evidence="3" id="KW-1185">Reference proteome</keyword>
<feature type="compositionally biased region" description="Acidic residues" evidence="1">
    <location>
        <begin position="40"/>
        <end position="53"/>
    </location>
</feature>
<dbReference type="EMBL" id="JAVFWL010000001">
    <property type="protein sequence ID" value="KAK6731541.1"/>
    <property type="molecule type" value="Genomic_DNA"/>
</dbReference>
<evidence type="ECO:0000313" key="2">
    <source>
        <dbReference type="EMBL" id="KAK6731541.1"/>
    </source>
</evidence>
<evidence type="ECO:0000256" key="1">
    <source>
        <dbReference type="SAM" id="MobiDB-lite"/>
    </source>
</evidence>
<reference evidence="2 3" key="1">
    <citation type="submission" date="2023-08" db="EMBL/GenBank/DDBJ databases">
        <title>A Necator americanus chromosomal reference genome.</title>
        <authorList>
            <person name="Ilik V."/>
            <person name="Petrzelkova K.J."/>
            <person name="Pardy F."/>
            <person name="Fuh T."/>
            <person name="Niatou-Singa F.S."/>
            <person name="Gouil Q."/>
            <person name="Baker L."/>
            <person name="Ritchie M.E."/>
            <person name="Jex A.R."/>
            <person name="Gazzola D."/>
            <person name="Li H."/>
            <person name="Toshio Fujiwara R."/>
            <person name="Zhan B."/>
            <person name="Aroian R.V."/>
            <person name="Pafco B."/>
            <person name="Schwarz E.M."/>
        </authorList>
    </citation>
    <scope>NUCLEOTIDE SEQUENCE [LARGE SCALE GENOMIC DNA]</scope>
    <source>
        <strain evidence="2 3">Aroian</strain>
        <tissue evidence="2">Whole animal</tissue>
    </source>
</reference>
<evidence type="ECO:0000313" key="3">
    <source>
        <dbReference type="Proteomes" id="UP001303046"/>
    </source>
</evidence>
<comment type="caution">
    <text evidence="2">The sequence shown here is derived from an EMBL/GenBank/DDBJ whole genome shotgun (WGS) entry which is preliminary data.</text>
</comment>
<gene>
    <name evidence="2" type="primary">Necator_chrI.g3915</name>
    <name evidence="2" type="ORF">RB195_007786</name>
</gene>
<organism evidence="2 3">
    <name type="scientific">Necator americanus</name>
    <name type="common">Human hookworm</name>
    <dbReference type="NCBI Taxonomy" id="51031"/>
    <lineage>
        <taxon>Eukaryota</taxon>
        <taxon>Metazoa</taxon>
        <taxon>Ecdysozoa</taxon>
        <taxon>Nematoda</taxon>
        <taxon>Chromadorea</taxon>
        <taxon>Rhabditida</taxon>
        <taxon>Rhabditina</taxon>
        <taxon>Rhabditomorpha</taxon>
        <taxon>Strongyloidea</taxon>
        <taxon>Ancylostomatidae</taxon>
        <taxon>Bunostominae</taxon>
        <taxon>Necator</taxon>
    </lineage>
</organism>
<protein>
    <submittedName>
        <fullName evidence="2">Uncharacterized protein</fullName>
    </submittedName>
</protein>